<reference evidence="2" key="1">
    <citation type="journal article" date="2021" name="J Fungi (Basel)">
        <title>Virulence traits and population genomics of the black yeast Aureobasidium melanogenum.</title>
        <authorList>
            <person name="Cernosa A."/>
            <person name="Sun X."/>
            <person name="Gostincar C."/>
            <person name="Fang C."/>
            <person name="Gunde-Cimerman N."/>
            <person name="Song Z."/>
        </authorList>
    </citation>
    <scope>NUCLEOTIDE SEQUENCE</scope>
    <source>
        <strain evidence="2">EXF-9911</strain>
    </source>
</reference>
<evidence type="ECO:0000313" key="2">
    <source>
        <dbReference type="EMBL" id="KAG9681491.1"/>
    </source>
</evidence>
<feature type="compositionally biased region" description="Polar residues" evidence="1">
    <location>
        <begin position="32"/>
        <end position="55"/>
    </location>
</feature>
<gene>
    <name evidence="2" type="ORF">KCU76_g14469</name>
</gene>
<accession>A0A9P8E6F9</accession>
<evidence type="ECO:0000313" key="3">
    <source>
        <dbReference type="Proteomes" id="UP000779574"/>
    </source>
</evidence>
<feature type="region of interest" description="Disordered" evidence="1">
    <location>
        <begin position="21"/>
        <end position="55"/>
    </location>
</feature>
<proteinExistence type="predicted"/>
<protein>
    <submittedName>
        <fullName evidence="2">Uncharacterized protein</fullName>
    </submittedName>
</protein>
<reference evidence="2" key="2">
    <citation type="submission" date="2021-08" db="EMBL/GenBank/DDBJ databases">
        <authorList>
            <person name="Gostincar C."/>
            <person name="Sun X."/>
            <person name="Song Z."/>
            <person name="Gunde-Cimerman N."/>
        </authorList>
    </citation>
    <scope>NUCLEOTIDE SEQUENCE</scope>
    <source>
        <strain evidence="2">EXF-9911</strain>
    </source>
</reference>
<dbReference type="Proteomes" id="UP000779574">
    <property type="component" value="Unassembled WGS sequence"/>
</dbReference>
<sequence>MLGPPPQSDCWSSTYESIYQSPKHFNERHQSQHPQSHNNIRSTDYNHLSPSTQNAASEMPMFGGHWPLHDLASDGINVPTCSTSTSAAPPTHFQYVDCGHMHHPHDKLHIHYSVAQPLHFEPASVAAYTSQPVPPKPTSQPEQPIQSLLDNETNLEKMRHERELVFEKAATELERAKCDNGSSGPFNKAWEDAWAILRERMSKM</sequence>
<comment type="caution">
    <text evidence="2">The sequence shown here is derived from an EMBL/GenBank/DDBJ whole genome shotgun (WGS) entry which is preliminary data.</text>
</comment>
<dbReference type="EMBL" id="JAHFXF010000875">
    <property type="protein sequence ID" value="KAG9681491.1"/>
    <property type="molecule type" value="Genomic_DNA"/>
</dbReference>
<dbReference type="OrthoDB" id="3937658at2759"/>
<dbReference type="AlphaFoldDB" id="A0A9P8E6F9"/>
<organism evidence="2 3">
    <name type="scientific">Aureobasidium melanogenum</name>
    <name type="common">Aureobasidium pullulans var. melanogenum</name>
    <dbReference type="NCBI Taxonomy" id="46634"/>
    <lineage>
        <taxon>Eukaryota</taxon>
        <taxon>Fungi</taxon>
        <taxon>Dikarya</taxon>
        <taxon>Ascomycota</taxon>
        <taxon>Pezizomycotina</taxon>
        <taxon>Dothideomycetes</taxon>
        <taxon>Dothideomycetidae</taxon>
        <taxon>Dothideales</taxon>
        <taxon>Saccotheciaceae</taxon>
        <taxon>Aureobasidium</taxon>
    </lineage>
</organism>
<evidence type="ECO:0000256" key="1">
    <source>
        <dbReference type="SAM" id="MobiDB-lite"/>
    </source>
</evidence>
<feature type="non-terminal residue" evidence="2">
    <location>
        <position position="204"/>
    </location>
</feature>
<name>A0A9P8E6F9_AURME</name>